<dbReference type="InterPro" id="IPR017853">
    <property type="entry name" value="GH"/>
</dbReference>
<keyword evidence="3" id="KW-0134">Cell wall</keyword>
<dbReference type="STRING" id="1408657.A0A0W4ZUP6"/>
<evidence type="ECO:0000256" key="10">
    <source>
        <dbReference type="ARBA" id="ARBA00038929"/>
    </source>
</evidence>
<evidence type="ECO:0000256" key="15">
    <source>
        <dbReference type="SAM" id="Phobius"/>
    </source>
</evidence>
<evidence type="ECO:0000256" key="12">
    <source>
        <dbReference type="RuleBase" id="RU004335"/>
    </source>
</evidence>
<dbReference type="GO" id="GO:0005576">
    <property type="term" value="C:extracellular region"/>
    <property type="evidence" value="ECO:0007669"/>
    <property type="project" value="TreeGrafter"/>
</dbReference>
<feature type="compositionally biased region" description="Basic and acidic residues" evidence="14">
    <location>
        <begin position="332"/>
        <end position="346"/>
    </location>
</feature>
<evidence type="ECO:0000256" key="11">
    <source>
        <dbReference type="ARBA" id="ARBA00041761"/>
    </source>
</evidence>
<dbReference type="Proteomes" id="UP000053447">
    <property type="component" value="Unassembled WGS sequence"/>
</dbReference>
<keyword evidence="5" id="KW-0732">Signal</keyword>
<dbReference type="VEuPathDB" id="FungiDB:T551_00785"/>
<keyword evidence="6 13" id="KW-0378">Hydrolase</keyword>
<dbReference type="GO" id="GO:0005975">
    <property type="term" value="P:carbohydrate metabolic process"/>
    <property type="evidence" value="ECO:0007669"/>
    <property type="project" value="InterPro"/>
</dbReference>
<reference evidence="17" key="1">
    <citation type="journal article" date="2016" name="Nat. Commun.">
        <title>Genome analysis of three Pneumocystis species reveals adaptation mechanisms to life exclusively in mammalian hosts.</title>
        <authorList>
            <person name="Ma L."/>
            <person name="Chen Z."/>
            <person name="Huang D.W."/>
            <person name="Kutty G."/>
            <person name="Ishihara M."/>
            <person name="Wang H."/>
            <person name="Abouelleil A."/>
            <person name="Bishop L."/>
            <person name="Davey E."/>
            <person name="Deng R."/>
            <person name="Deng X."/>
            <person name="Fan L."/>
            <person name="Fantoni G."/>
            <person name="Fitzgerald M."/>
            <person name="Gogineni E."/>
            <person name="Goldberg J.M."/>
            <person name="Handley G."/>
            <person name="Hu X."/>
            <person name="Huber C."/>
            <person name="Jiao X."/>
            <person name="Jones K."/>
            <person name="Levin J.Z."/>
            <person name="Liu Y."/>
            <person name="Macdonald P."/>
            <person name="Melnikov A."/>
            <person name="Raley C."/>
            <person name="Sassi M."/>
            <person name="Sherman B.T."/>
            <person name="Song X."/>
            <person name="Sykes S."/>
            <person name="Tran B."/>
            <person name="Walsh L."/>
            <person name="Xia Y."/>
            <person name="Yang J."/>
            <person name="Young S."/>
            <person name="Zeng Q."/>
            <person name="Zheng X."/>
            <person name="Stephens R."/>
            <person name="Nusbaum C."/>
            <person name="Birren B.W."/>
            <person name="Azadi P."/>
            <person name="Lempicki R.A."/>
            <person name="Cuomo C.A."/>
            <person name="Kovacs J.A."/>
        </authorList>
    </citation>
    <scope>NUCLEOTIDE SEQUENCE [LARGE SCALE GENOMIC DNA]</scope>
    <source>
        <strain evidence="17">RU7</strain>
    </source>
</reference>
<evidence type="ECO:0000256" key="6">
    <source>
        <dbReference type="ARBA" id="ARBA00022801"/>
    </source>
</evidence>
<evidence type="ECO:0000256" key="1">
    <source>
        <dbReference type="ARBA" id="ARBA00004191"/>
    </source>
</evidence>
<dbReference type="RefSeq" id="XP_018230795.1">
    <property type="nucleotide sequence ID" value="XM_018373049.1"/>
</dbReference>
<dbReference type="InterPro" id="IPR000490">
    <property type="entry name" value="Glyco_hydro_17"/>
</dbReference>
<evidence type="ECO:0000313" key="17">
    <source>
        <dbReference type="Proteomes" id="UP000053447"/>
    </source>
</evidence>
<gene>
    <name evidence="16" type="ORF">T551_00785</name>
</gene>
<evidence type="ECO:0000256" key="7">
    <source>
        <dbReference type="ARBA" id="ARBA00023180"/>
    </source>
</evidence>
<accession>A0A0W4ZUP6</accession>
<dbReference type="Gene3D" id="3.20.20.80">
    <property type="entry name" value="Glycosidases"/>
    <property type="match status" value="2"/>
</dbReference>
<organism evidence="16 17">
    <name type="scientific">Pneumocystis jirovecii (strain RU7)</name>
    <name type="common">Human pneumocystis pneumonia agent</name>
    <dbReference type="NCBI Taxonomy" id="1408657"/>
    <lineage>
        <taxon>Eukaryota</taxon>
        <taxon>Fungi</taxon>
        <taxon>Dikarya</taxon>
        <taxon>Ascomycota</taxon>
        <taxon>Taphrinomycotina</taxon>
        <taxon>Pneumocystomycetes</taxon>
        <taxon>Pneumocystaceae</taxon>
        <taxon>Pneumocystis</taxon>
    </lineage>
</organism>
<dbReference type="GO" id="GO:0042973">
    <property type="term" value="F:glucan endo-1,3-beta-D-glucosidase activity"/>
    <property type="evidence" value="ECO:0007669"/>
    <property type="project" value="TreeGrafter"/>
</dbReference>
<protein>
    <recommendedName>
        <fullName evidence="10">glucan 1,3-beta-glucosidase</fullName>
        <ecNumber evidence="10">3.2.1.58</ecNumber>
    </recommendedName>
    <alternativeName>
        <fullName evidence="11">Exo-1,3-beta-glucanase</fullName>
    </alternativeName>
</protein>
<proteinExistence type="inferred from homology"/>
<dbReference type="PANTHER" id="PTHR16631:SF26">
    <property type="entry name" value="GLUCAN 1,3-BETA-GLUCOSIDASE"/>
    <property type="match status" value="1"/>
</dbReference>
<dbReference type="InterPro" id="IPR050732">
    <property type="entry name" value="Beta-glucan_modifiers"/>
</dbReference>
<dbReference type="OrthoDB" id="1293114at2759"/>
<evidence type="ECO:0000256" key="13">
    <source>
        <dbReference type="RuleBase" id="RU004336"/>
    </source>
</evidence>
<dbReference type="EC" id="3.2.1.58" evidence="10"/>
<evidence type="ECO:0000256" key="9">
    <source>
        <dbReference type="ARBA" id="ARBA00036824"/>
    </source>
</evidence>
<dbReference type="EMBL" id="LFWA01000003">
    <property type="protein sequence ID" value="KTW32103.1"/>
    <property type="molecule type" value="Genomic_DNA"/>
</dbReference>
<evidence type="ECO:0000256" key="5">
    <source>
        <dbReference type="ARBA" id="ARBA00022729"/>
    </source>
</evidence>
<keyword evidence="15" id="KW-0472">Membrane</keyword>
<comment type="catalytic activity">
    <reaction evidence="9">
        <text>Successive hydrolysis of beta-D-glucose units from the non-reducing ends of (1-&gt;3)-beta-D-glucans, releasing alpha-glucose.</text>
        <dbReference type="EC" id="3.2.1.58"/>
    </reaction>
</comment>
<evidence type="ECO:0000256" key="8">
    <source>
        <dbReference type="ARBA" id="ARBA00023295"/>
    </source>
</evidence>
<feature type="region of interest" description="Disordered" evidence="14">
    <location>
        <begin position="327"/>
        <end position="374"/>
    </location>
</feature>
<dbReference type="Pfam" id="PF00332">
    <property type="entry name" value="Glyco_hydro_17"/>
    <property type="match status" value="1"/>
</dbReference>
<dbReference type="SUPFAM" id="SSF51445">
    <property type="entry name" value="(Trans)glycosidases"/>
    <property type="match status" value="1"/>
</dbReference>
<keyword evidence="17" id="KW-1185">Reference proteome</keyword>
<evidence type="ECO:0000256" key="4">
    <source>
        <dbReference type="ARBA" id="ARBA00022525"/>
    </source>
</evidence>
<dbReference type="AlphaFoldDB" id="A0A0W4ZUP6"/>
<keyword evidence="15" id="KW-1133">Transmembrane helix</keyword>
<feature type="transmembrane region" description="Helical" evidence="15">
    <location>
        <begin position="388"/>
        <end position="407"/>
    </location>
</feature>
<comment type="similarity">
    <text evidence="2 12">Belongs to the glycosyl hydrolase 17 family.</text>
</comment>
<evidence type="ECO:0000256" key="2">
    <source>
        <dbReference type="ARBA" id="ARBA00008773"/>
    </source>
</evidence>
<feature type="transmembrane region" description="Helical" evidence="15">
    <location>
        <begin position="7"/>
        <end position="28"/>
    </location>
</feature>
<dbReference type="GeneID" id="28939304"/>
<keyword evidence="7" id="KW-0325">Glycoprotein</keyword>
<name>A0A0W4ZUP6_PNEJ7</name>
<keyword evidence="8 13" id="KW-0326">Glycosidase</keyword>
<evidence type="ECO:0000313" key="16">
    <source>
        <dbReference type="EMBL" id="KTW32103.1"/>
    </source>
</evidence>
<dbReference type="GO" id="GO:0004338">
    <property type="term" value="F:glucan exo-1,3-beta-glucosidase activity"/>
    <property type="evidence" value="ECO:0007669"/>
    <property type="project" value="UniProtKB-EC"/>
</dbReference>
<comment type="subcellular location">
    <subcellularLocation>
        <location evidence="1">Secreted</location>
        <location evidence="1">Cell wall</location>
    </subcellularLocation>
</comment>
<comment type="caution">
    <text evidence="16">The sequence shown here is derived from an EMBL/GenBank/DDBJ whole genome shotgun (WGS) entry which is preliminary data.</text>
</comment>
<evidence type="ECO:0000256" key="14">
    <source>
        <dbReference type="SAM" id="MobiDB-lite"/>
    </source>
</evidence>
<keyword evidence="4" id="KW-0964">Secreted</keyword>
<dbReference type="PANTHER" id="PTHR16631">
    <property type="entry name" value="GLUCAN 1,3-BETA-GLUCOSIDASE"/>
    <property type="match status" value="1"/>
</dbReference>
<dbReference type="GO" id="GO:0009986">
    <property type="term" value="C:cell surface"/>
    <property type="evidence" value="ECO:0007669"/>
    <property type="project" value="TreeGrafter"/>
</dbReference>
<dbReference type="GO" id="GO:0009277">
    <property type="term" value="C:fungal-type cell wall"/>
    <property type="evidence" value="ECO:0007669"/>
    <property type="project" value="TreeGrafter"/>
</dbReference>
<dbReference type="PROSITE" id="PS00587">
    <property type="entry name" value="GLYCOSYL_HYDROL_F17"/>
    <property type="match status" value="1"/>
</dbReference>
<sequence>MHLLFRICILIIAFIRGIVGTGSLGFSLSTRKLDGKCKSTDDYVSDILLIKDYSQYIRVFSVSDCNCMQEIMPAVVSEKIKIILGIWPGGINTQQFEIEQEVLRKYLSKYSSYVYAITVGSEVLYRNDYSDDVLADQITTVQKLLKELGLSNIKVGTADTWNVFASDIANSAIKASNIIFLNLFPYWQGMAIEDSPITFFSGVSRAMEVSRIINNNLEVWVGETGWPTGGISYGNSLPSVENAAYYWENVICPSLYNGLNVIVFELTDEPWKGDAVGLTGQSSDVEKFWGVFDIRKKKKYNLECPKESEKNIPSINSVVKISSDSDSNDFIGSKDDSADFDSKDDSVDSENESNDTDNNLIPDSDTDQVPQDTDDINISSRESFILKNNIFCISFILFIFMIIFYQFY</sequence>
<dbReference type="GO" id="GO:0071555">
    <property type="term" value="P:cell wall organization"/>
    <property type="evidence" value="ECO:0007669"/>
    <property type="project" value="TreeGrafter"/>
</dbReference>
<keyword evidence="15" id="KW-0812">Transmembrane</keyword>
<evidence type="ECO:0000256" key="3">
    <source>
        <dbReference type="ARBA" id="ARBA00022512"/>
    </source>
</evidence>